<dbReference type="InterPro" id="IPR013784">
    <property type="entry name" value="Carb-bd-like_fold"/>
</dbReference>
<evidence type="ECO:0008006" key="2">
    <source>
        <dbReference type="Google" id="ProtNLM"/>
    </source>
</evidence>
<accession>A0A0H4T539</accession>
<organism evidence="1">
    <name type="scientific">uncultured Gemmatimonadetes bacterium Rifle_16ft_4_minimus_37772</name>
    <dbReference type="NCBI Taxonomy" id="1665097"/>
    <lineage>
        <taxon>Bacteria</taxon>
        <taxon>Pseudomonadati</taxon>
        <taxon>Gemmatimonadota</taxon>
        <taxon>environmental samples</taxon>
    </lineage>
</organism>
<dbReference type="Gene3D" id="2.60.40.1120">
    <property type="entry name" value="Carboxypeptidase-like, regulatory domain"/>
    <property type="match status" value="2"/>
</dbReference>
<sequence>AQATVVGTVFDSLFTNAPMRGATVVIPELSRYVTTDARGRFRFDSVPAGSYTMTFLHPKLDSLDIAAEVLPVTVPASGVVNARLATPSPAGVVWLVCRATADTFPAMMLGHVRDADDATAIAGATITAVWSELVLRDDVMQRRTTRSVARTRPSGAYVLCGLPSGLRVEVSASAGAHESGTLAVVASGNALLQRVDVAIGRRDTRSATVTGVVRDARGRPAPRATVVLADTTPVRVRTDDSGRFTMRNVPAGTQRFEARRLGSWPQATAVDVPSAGSREVALALGRGTSNVTPVPAVAPGDSTDDSGFEERRRAGIGGFITAQEIARARLKRLSDALVRLPPLIVGSTVRSPSKAVELLLRAEGKPIGDIVYTPILRMRISAVRSCTPAFYLNGIAWLPELPGRAQLEIQSVVGIEQVRGIEVYPPATIPVLFDRSNGCGSVLVWTQ</sequence>
<reference evidence="1" key="1">
    <citation type="journal article" date="2015" name="ISME J.">
        <title>Aquifer environment selects for microbial species cohorts in sediment and groundwater.</title>
        <authorList>
            <person name="Hug L.A."/>
            <person name="Thomas B.C."/>
            <person name="Brown C.T."/>
            <person name="Frischkorn K.R."/>
            <person name="Williams K.H."/>
            <person name="Tringe S.G."/>
            <person name="Banfield J.F."/>
        </authorList>
    </citation>
    <scope>NUCLEOTIDE SEQUENCE</scope>
</reference>
<name>A0A0H4T539_9BACT</name>
<dbReference type="Pfam" id="PF13620">
    <property type="entry name" value="CarboxypepD_reg"/>
    <property type="match status" value="2"/>
</dbReference>
<dbReference type="EMBL" id="KT007003">
    <property type="protein sequence ID" value="AKQ02846.1"/>
    <property type="molecule type" value="Genomic_DNA"/>
</dbReference>
<evidence type="ECO:0000313" key="1">
    <source>
        <dbReference type="EMBL" id="AKQ02846.1"/>
    </source>
</evidence>
<proteinExistence type="predicted"/>
<dbReference type="SUPFAM" id="SSF49452">
    <property type="entry name" value="Starch-binding domain-like"/>
    <property type="match status" value="2"/>
</dbReference>
<protein>
    <recommendedName>
        <fullName evidence="2">Carboxypeptidase regulatory-like domain-containing protein</fullName>
    </recommendedName>
</protein>
<dbReference type="GO" id="GO:0030246">
    <property type="term" value="F:carbohydrate binding"/>
    <property type="evidence" value="ECO:0007669"/>
    <property type="project" value="InterPro"/>
</dbReference>
<feature type="non-terminal residue" evidence="1">
    <location>
        <position position="1"/>
    </location>
</feature>
<dbReference type="AlphaFoldDB" id="A0A0H4T539"/>